<dbReference type="Gene3D" id="3.40.50.720">
    <property type="entry name" value="NAD(P)-binding Rossmann-like Domain"/>
    <property type="match status" value="1"/>
</dbReference>
<gene>
    <name evidence="2" type="ORF">EYH45_05705</name>
</gene>
<dbReference type="PANTHER" id="PTHR33303">
    <property type="entry name" value="CYTOPLASMIC PROTEIN-RELATED"/>
    <property type="match status" value="1"/>
</dbReference>
<proteinExistence type="predicted"/>
<sequence length="153" mass="17558">MSIPERDGLPDGEIKRILSEYKRVAVVGMSRDPSKPAHYVPKFLKMHGYEIIPVNPVADEILGLKAYKSLGEVPEAFDVVDVFRPSEQVLPVAEDVLRLRVKPKVFWMQEGIYSKEAAELLRREGITVVWDRCMMREHNRLFGSKPYMSLSKL</sequence>
<dbReference type="Proteomes" id="UP000608579">
    <property type="component" value="Unassembled WGS sequence"/>
</dbReference>
<dbReference type="Pfam" id="PF13380">
    <property type="entry name" value="CoA_binding_2"/>
    <property type="match status" value="1"/>
</dbReference>
<comment type="caution">
    <text evidence="2">The sequence shown here is derived from an EMBL/GenBank/DDBJ whole genome shotgun (WGS) entry which is preliminary data.</text>
</comment>
<name>A0A832ZW92_CALS0</name>
<dbReference type="SUPFAM" id="SSF51735">
    <property type="entry name" value="NAD(P)-binding Rossmann-fold domains"/>
    <property type="match status" value="1"/>
</dbReference>
<organism evidence="2 3">
    <name type="scientific">Caldiarchaeum subterraneum</name>
    <dbReference type="NCBI Taxonomy" id="311458"/>
    <lineage>
        <taxon>Archaea</taxon>
        <taxon>Nitrososphaerota</taxon>
        <taxon>Candidatus Caldarchaeales</taxon>
        <taxon>Candidatus Caldarchaeaceae</taxon>
        <taxon>Candidatus Caldarchaeum</taxon>
    </lineage>
</organism>
<dbReference type="InterPro" id="IPR036291">
    <property type="entry name" value="NAD(P)-bd_dom_sf"/>
</dbReference>
<protein>
    <submittedName>
        <fullName evidence="2">CoA-binding protein</fullName>
    </submittedName>
</protein>
<dbReference type="EMBL" id="DQVM01000111">
    <property type="protein sequence ID" value="HIQ30042.1"/>
    <property type="molecule type" value="Genomic_DNA"/>
</dbReference>
<evidence type="ECO:0000259" key="1">
    <source>
        <dbReference type="SMART" id="SM00881"/>
    </source>
</evidence>
<dbReference type="SMART" id="SM00881">
    <property type="entry name" value="CoA_binding"/>
    <property type="match status" value="1"/>
</dbReference>
<evidence type="ECO:0000313" key="3">
    <source>
        <dbReference type="Proteomes" id="UP000608579"/>
    </source>
</evidence>
<reference evidence="2" key="1">
    <citation type="journal article" date="2020" name="ISME J.">
        <title>Gammaproteobacteria mediating utilization of methyl-, sulfur- and petroleum organic compounds in deep ocean hydrothermal plumes.</title>
        <authorList>
            <person name="Zhou Z."/>
            <person name="Liu Y."/>
            <person name="Pan J."/>
            <person name="Cron B.R."/>
            <person name="Toner B.M."/>
            <person name="Anantharaman K."/>
            <person name="Breier J.A."/>
            <person name="Dick G.J."/>
            <person name="Li M."/>
        </authorList>
    </citation>
    <scope>NUCLEOTIDE SEQUENCE</scope>
    <source>
        <strain evidence="2">SZUA-1515</strain>
    </source>
</reference>
<dbReference type="InterPro" id="IPR003781">
    <property type="entry name" value="CoA-bd"/>
</dbReference>
<dbReference type="PANTHER" id="PTHR33303:SF2">
    <property type="entry name" value="COA-BINDING DOMAIN-CONTAINING PROTEIN"/>
    <property type="match status" value="1"/>
</dbReference>
<evidence type="ECO:0000313" key="2">
    <source>
        <dbReference type="EMBL" id="HIQ30042.1"/>
    </source>
</evidence>
<feature type="domain" description="CoA-binding" evidence="1">
    <location>
        <begin position="17"/>
        <end position="112"/>
    </location>
</feature>
<dbReference type="AlphaFoldDB" id="A0A832ZW92"/>
<accession>A0A832ZW92</accession>